<evidence type="ECO:0000256" key="3">
    <source>
        <dbReference type="ARBA" id="ARBA00022490"/>
    </source>
</evidence>
<dbReference type="OrthoDB" id="5559898at2759"/>
<dbReference type="InterPro" id="IPR011989">
    <property type="entry name" value="ARM-like"/>
</dbReference>
<dbReference type="InterPro" id="IPR016024">
    <property type="entry name" value="ARM-type_fold"/>
</dbReference>
<evidence type="ECO:0000256" key="1">
    <source>
        <dbReference type="ARBA" id="ARBA00004123"/>
    </source>
</evidence>
<dbReference type="GO" id="GO:0034657">
    <property type="term" value="C:GID complex"/>
    <property type="evidence" value="ECO:0007669"/>
    <property type="project" value="TreeGrafter"/>
</dbReference>
<keyword evidence="8" id="KW-1185">Reference proteome</keyword>
<evidence type="ECO:0000256" key="5">
    <source>
        <dbReference type="ARBA" id="ARBA00023242"/>
    </source>
</evidence>
<reference evidence="7" key="1">
    <citation type="submission" date="2020-07" db="EMBL/GenBank/DDBJ databases">
        <title>Draft Genome Sequence of a Deep-Sea Yeast, Naganishia (Cryptococcus) liquefaciens strain N6.</title>
        <authorList>
            <person name="Han Y.W."/>
            <person name="Kajitani R."/>
            <person name="Morimoto H."/>
            <person name="Parhat M."/>
            <person name="Tsubouchi H."/>
            <person name="Bakenova O."/>
            <person name="Ogata M."/>
            <person name="Argunhan B."/>
            <person name="Aoki R."/>
            <person name="Kajiwara S."/>
            <person name="Itoh T."/>
            <person name="Iwasaki H."/>
        </authorList>
    </citation>
    <scope>NUCLEOTIDE SEQUENCE</scope>
    <source>
        <strain evidence="7">N6</strain>
    </source>
</reference>
<dbReference type="AlphaFoldDB" id="A0A8H3YCV2"/>
<comment type="subcellular location">
    <subcellularLocation>
        <location evidence="2">Cytoplasm</location>
    </subcellularLocation>
    <subcellularLocation>
        <location evidence="1">Nucleus</location>
    </subcellularLocation>
</comment>
<dbReference type="InterPro" id="IPR038739">
    <property type="entry name" value="ARMC8/Vid28"/>
</dbReference>
<evidence type="ECO:0000256" key="6">
    <source>
        <dbReference type="SAM" id="MobiDB-lite"/>
    </source>
</evidence>
<evidence type="ECO:0000313" key="8">
    <source>
        <dbReference type="Proteomes" id="UP000620104"/>
    </source>
</evidence>
<dbReference type="GO" id="GO:0005737">
    <property type="term" value="C:cytoplasm"/>
    <property type="evidence" value="ECO:0007669"/>
    <property type="project" value="UniProtKB-SubCell"/>
</dbReference>
<dbReference type="Proteomes" id="UP000620104">
    <property type="component" value="Unassembled WGS sequence"/>
</dbReference>
<keyword evidence="3" id="KW-0963">Cytoplasm</keyword>
<dbReference type="GO" id="GO:0043161">
    <property type="term" value="P:proteasome-mediated ubiquitin-dependent protein catabolic process"/>
    <property type="evidence" value="ECO:0007669"/>
    <property type="project" value="TreeGrafter"/>
</dbReference>
<protein>
    <recommendedName>
        <fullName evidence="9">Armadillo repeat-containing protein 8</fullName>
    </recommendedName>
</protein>
<dbReference type="SUPFAM" id="SSF48371">
    <property type="entry name" value="ARM repeat"/>
    <property type="match status" value="2"/>
</dbReference>
<feature type="compositionally biased region" description="Basic and acidic residues" evidence="6">
    <location>
        <begin position="244"/>
        <end position="253"/>
    </location>
</feature>
<proteinExistence type="predicted"/>
<dbReference type="PANTHER" id="PTHR15651:SF7">
    <property type="entry name" value="ARMADILLO REPEAT-CONTAINING PROTEIN 8"/>
    <property type="match status" value="1"/>
</dbReference>
<keyword evidence="4" id="KW-0677">Repeat</keyword>
<comment type="caution">
    <text evidence="7">The sequence shown here is derived from an EMBL/GenBank/DDBJ whole genome shotgun (WGS) entry which is preliminary data.</text>
</comment>
<dbReference type="Gene3D" id="1.25.10.10">
    <property type="entry name" value="Leucine-rich Repeat Variant"/>
    <property type="match status" value="1"/>
</dbReference>
<feature type="region of interest" description="Disordered" evidence="6">
    <location>
        <begin position="235"/>
        <end position="259"/>
    </location>
</feature>
<dbReference type="EMBL" id="BLZA01000009">
    <property type="protein sequence ID" value="GHJ84730.1"/>
    <property type="molecule type" value="Genomic_DNA"/>
</dbReference>
<dbReference type="PANTHER" id="PTHR15651">
    <property type="entry name" value="ARMADILLO REPEAT-CONTAINING PROTEIN 8"/>
    <property type="match status" value="1"/>
</dbReference>
<evidence type="ECO:0000256" key="2">
    <source>
        <dbReference type="ARBA" id="ARBA00004496"/>
    </source>
</evidence>
<sequence>MTVPVLDTGSLYTSLTSAPSSRDLLYRLKDIKNALIGNPLRKAEIARSREIVSLLTEYVHADQETAIDLTRLEILNEAAVILGSIANSLLNAICVLTVPPDPKLQSYILTKALPSLIRALRNHLITIADFLWGWGSRSEPGTKVILDSVLDLEEDVTMDVDPPAIKVGGKGEDFTRSRARAALLSVYKVKPLKALLSLLTDSQFSKQPQVVLPLLQLLAQTAILSSQRMALYEWNRNSSPSKTPPEDDRDTARSRSTVRFSPLGTVEHHEATTSPLIEVLCAMVLGNGALGTKANSNFKLKQAGLDLLTVLVKDKSAALEAMSVLQEYGGIACRDPVRARDPAVSEDKHELRIMTDLLDSRVPGIGISAAACLVSFRIITSQDVPFRKMADREAWRGQAQVSAISGSSLLEHLSQFMDTAQSPDDRIKACYLTARLVQDDPDLQRKAIETNAIARCVEVVKAGDREQPSSNSKEQSTANIQAPLLGPVVARRMVEAGLTAIATLCTFHEPAKQKAIQLGVLPLINRSLQSPAYATRTSACQVARVLSRSIAILRTTLVDSGVAKNVVGLLQAEEQVYAANGGYEKDFKLRSSTSSTALSAATATICNLICEFSPMQATFMAQDGVQTLVRLTDAADREVRVNSIWALRNMVFKSDESLRKKVVEALGWGTLRRHLLDSQPEVAEQALAFTRNLIAEASEAEITHLFEGVGEESLFEAIESAMSGIDRVNTSLERDGVIGRPEYEDYHSQASDRLEQALFVLYNIALGNEQHREAILKRSNVLAGMQHALYITESPLIKIPAIGGFINLVETNDRHRRTRQEVINRLRPHLLPVQVRALCSDPSFDVRDKAGKLLAILEVGMFTSGSGSATA</sequence>
<evidence type="ECO:0008006" key="9">
    <source>
        <dbReference type="Google" id="ProtNLM"/>
    </source>
</evidence>
<gene>
    <name evidence="7" type="ORF">NliqN6_1132</name>
</gene>
<evidence type="ECO:0000313" key="7">
    <source>
        <dbReference type="EMBL" id="GHJ84730.1"/>
    </source>
</evidence>
<dbReference type="GO" id="GO:0005634">
    <property type="term" value="C:nucleus"/>
    <property type="evidence" value="ECO:0007669"/>
    <property type="project" value="UniProtKB-SubCell"/>
</dbReference>
<organism evidence="7 8">
    <name type="scientific">Naganishia liquefaciens</name>
    <dbReference type="NCBI Taxonomy" id="104408"/>
    <lineage>
        <taxon>Eukaryota</taxon>
        <taxon>Fungi</taxon>
        <taxon>Dikarya</taxon>
        <taxon>Basidiomycota</taxon>
        <taxon>Agaricomycotina</taxon>
        <taxon>Tremellomycetes</taxon>
        <taxon>Filobasidiales</taxon>
        <taxon>Filobasidiaceae</taxon>
        <taxon>Naganishia</taxon>
    </lineage>
</organism>
<name>A0A8H3YCV2_9TREE</name>
<accession>A0A8H3YCV2</accession>
<evidence type="ECO:0000256" key="4">
    <source>
        <dbReference type="ARBA" id="ARBA00022737"/>
    </source>
</evidence>
<keyword evidence="5" id="KW-0539">Nucleus</keyword>